<dbReference type="InterPro" id="IPR006059">
    <property type="entry name" value="SBP"/>
</dbReference>
<evidence type="ECO:0000256" key="4">
    <source>
        <dbReference type="ARBA" id="ARBA00023139"/>
    </source>
</evidence>
<dbReference type="PANTHER" id="PTHR43649:SF33">
    <property type="entry name" value="POLYGALACTURONAN_RHAMNOGALACTURONAN-BINDING PROTEIN YTCQ"/>
    <property type="match status" value="1"/>
</dbReference>
<dbReference type="RefSeq" id="WP_189008081.1">
    <property type="nucleotide sequence ID" value="NZ_BMHE01000003.1"/>
</dbReference>
<evidence type="ECO:0000313" key="8">
    <source>
        <dbReference type="Proteomes" id="UP000615455"/>
    </source>
</evidence>
<evidence type="ECO:0000313" key="7">
    <source>
        <dbReference type="EMBL" id="GGI44733.1"/>
    </source>
</evidence>
<keyword evidence="1" id="KW-1003">Cell membrane</keyword>
<keyword evidence="2 6" id="KW-0732">Signal</keyword>
<keyword evidence="8" id="KW-1185">Reference proteome</keyword>
<proteinExistence type="predicted"/>
<feature type="chain" id="PRO_5047006820" description="Carbohydrate ABC transporter substrate-binding protein" evidence="6">
    <location>
        <begin position="21"/>
        <end position="448"/>
    </location>
</feature>
<evidence type="ECO:0000256" key="2">
    <source>
        <dbReference type="ARBA" id="ARBA00022729"/>
    </source>
</evidence>
<organism evidence="7 8">
    <name type="scientific">Paenibacillus marchantiophytorum</name>
    <dbReference type="NCBI Taxonomy" id="1619310"/>
    <lineage>
        <taxon>Bacteria</taxon>
        <taxon>Bacillati</taxon>
        <taxon>Bacillota</taxon>
        <taxon>Bacilli</taxon>
        <taxon>Bacillales</taxon>
        <taxon>Paenibacillaceae</taxon>
        <taxon>Paenibacillus</taxon>
    </lineage>
</organism>
<evidence type="ECO:0000256" key="1">
    <source>
        <dbReference type="ARBA" id="ARBA00022475"/>
    </source>
</evidence>
<dbReference type="SUPFAM" id="SSF53850">
    <property type="entry name" value="Periplasmic binding protein-like II"/>
    <property type="match status" value="1"/>
</dbReference>
<feature type="signal peptide" evidence="6">
    <location>
        <begin position="1"/>
        <end position="20"/>
    </location>
</feature>
<keyword evidence="5" id="KW-0449">Lipoprotein</keyword>
<evidence type="ECO:0008006" key="9">
    <source>
        <dbReference type="Google" id="ProtNLM"/>
    </source>
</evidence>
<dbReference type="InterPro" id="IPR050490">
    <property type="entry name" value="Bact_solute-bd_prot1"/>
</dbReference>
<accession>A0ABQ2BTM3</accession>
<protein>
    <recommendedName>
        <fullName evidence="9">Carbohydrate ABC transporter substrate-binding protein</fullName>
    </recommendedName>
</protein>
<evidence type="ECO:0000256" key="6">
    <source>
        <dbReference type="SAM" id="SignalP"/>
    </source>
</evidence>
<reference evidence="8" key="1">
    <citation type="journal article" date="2019" name="Int. J. Syst. Evol. Microbiol.">
        <title>The Global Catalogue of Microorganisms (GCM) 10K type strain sequencing project: providing services to taxonomists for standard genome sequencing and annotation.</title>
        <authorList>
            <consortium name="The Broad Institute Genomics Platform"/>
            <consortium name="The Broad Institute Genome Sequencing Center for Infectious Disease"/>
            <person name="Wu L."/>
            <person name="Ma J."/>
        </authorList>
    </citation>
    <scope>NUCLEOTIDE SEQUENCE [LARGE SCALE GENOMIC DNA]</scope>
    <source>
        <strain evidence="8">CGMCC 1.15043</strain>
    </source>
</reference>
<comment type="caution">
    <text evidence="7">The sequence shown here is derived from an EMBL/GenBank/DDBJ whole genome shotgun (WGS) entry which is preliminary data.</text>
</comment>
<evidence type="ECO:0000256" key="3">
    <source>
        <dbReference type="ARBA" id="ARBA00023136"/>
    </source>
</evidence>
<dbReference type="Gene3D" id="3.40.190.10">
    <property type="entry name" value="Periplasmic binding protein-like II"/>
    <property type="match status" value="2"/>
</dbReference>
<dbReference type="EMBL" id="BMHE01000003">
    <property type="protein sequence ID" value="GGI44733.1"/>
    <property type="molecule type" value="Genomic_DNA"/>
</dbReference>
<keyword evidence="4" id="KW-0564">Palmitate</keyword>
<dbReference type="PANTHER" id="PTHR43649">
    <property type="entry name" value="ARABINOSE-BINDING PROTEIN-RELATED"/>
    <property type="match status" value="1"/>
</dbReference>
<dbReference type="Proteomes" id="UP000615455">
    <property type="component" value="Unassembled WGS sequence"/>
</dbReference>
<sequence>MRKSLLVMLTCISTFSLVISGCGSSSKDAASSVKPAESTAATQAPTAKPDAAKKDVTITVGASQNWIKDIDRKLANQFTQKTGIKIDFQVNPDDQYINILKTKIATKEAPDILYMASGIGIDSFQPEKNFMDLSNEPWAANYTDWAKAGASIGGKIYGFNTWSVDGWGLLYNTDIFAKYNLQPPKTYAEFTQICDTLLKNGITPIFENAKDEWHLPIWLQELAGAAIKEDPGFIDKLNNNTGKFADSKVLATALGQYNEMNKKGYFGKDALSNEWTKGYEAMGSGKYAMDLVYTTYQQEVLAKFPNSGADKWKMFPVPMGDNTTFGHSAGGIIRVVNKETKNIESIRQYFAFLSSQDNLKAYYMERKDLGPISFKGIEVAPATQALQSVQSIASSQLIDLNDSVKFYGDSGAIIAKAMQDMLFGKLTPLDVLKKLDDNREKSFKATAK</sequence>
<evidence type="ECO:0000256" key="5">
    <source>
        <dbReference type="ARBA" id="ARBA00023288"/>
    </source>
</evidence>
<dbReference type="PROSITE" id="PS51257">
    <property type="entry name" value="PROKAR_LIPOPROTEIN"/>
    <property type="match status" value="1"/>
</dbReference>
<name>A0ABQ2BTM3_9BACL</name>
<dbReference type="Pfam" id="PF01547">
    <property type="entry name" value="SBP_bac_1"/>
    <property type="match status" value="1"/>
</dbReference>
<gene>
    <name evidence="7" type="ORF">GCM10008018_08570</name>
</gene>
<keyword evidence="3" id="KW-0472">Membrane</keyword>